<gene>
    <name evidence="1" type="ORF">ZIOFF_024528</name>
</gene>
<name>A0A8J5L6A3_ZINOF</name>
<evidence type="ECO:0000313" key="1">
    <source>
        <dbReference type="EMBL" id="KAG6514185.1"/>
    </source>
</evidence>
<organism evidence="1 2">
    <name type="scientific">Zingiber officinale</name>
    <name type="common">Ginger</name>
    <name type="synonym">Amomum zingiber</name>
    <dbReference type="NCBI Taxonomy" id="94328"/>
    <lineage>
        <taxon>Eukaryota</taxon>
        <taxon>Viridiplantae</taxon>
        <taxon>Streptophyta</taxon>
        <taxon>Embryophyta</taxon>
        <taxon>Tracheophyta</taxon>
        <taxon>Spermatophyta</taxon>
        <taxon>Magnoliopsida</taxon>
        <taxon>Liliopsida</taxon>
        <taxon>Zingiberales</taxon>
        <taxon>Zingiberaceae</taxon>
        <taxon>Zingiber</taxon>
    </lineage>
</organism>
<sequence>MAVGGGMIPMKDSTIFTPLSIRQSTKVGATLHPDGIDSKILYTAALQPSSPHTKRKCFDDVGDDFKEASIYNNKPALFYSKEEVSGVAFPYRFLLIGKFAGLRPKHTMVLQEFSNLGLSSFYNLRFLRSGYVFIHLTSNVGMAREWTYGICKKGFFTATSIIGKPIKIDETTADGSKLSVAHVCVKIEL</sequence>
<evidence type="ECO:0000313" key="2">
    <source>
        <dbReference type="Proteomes" id="UP000734854"/>
    </source>
</evidence>
<dbReference type="Proteomes" id="UP000734854">
    <property type="component" value="Unassembled WGS sequence"/>
</dbReference>
<accession>A0A8J5L6A3</accession>
<comment type="caution">
    <text evidence="1">The sequence shown here is derived from an EMBL/GenBank/DDBJ whole genome shotgun (WGS) entry which is preliminary data.</text>
</comment>
<dbReference type="EMBL" id="JACMSC010000007">
    <property type="protein sequence ID" value="KAG6514185.1"/>
    <property type="molecule type" value="Genomic_DNA"/>
</dbReference>
<keyword evidence="2" id="KW-1185">Reference proteome</keyword>
<reference evidence="1 2" key="1">
    <citation type="submission" date="2020-08" db="EMBL/GenBank/DDBJ databases">
        <title>Plant Genome Project.</title>
        <authorList>
            <person name="Zhang R.-G."/>
        </authorList>
    </citation>
    <scope>NUCLEOTIDE SEQUENCE [LARGE SCALE GENOMIC DNA]</scope>
    <source>
        <tissue evidence="1">Rhizome</tissue>
    </source>
</reference>
<dbReference type="AlphaFoldDB" id="A0A8J5L6A3"/>
<proteinExistence type="predicted"/>
<protein>
    <submittedName>
        <fullName evidence="1">Uncharacterized protein</fullName>
    </submittedName>
</protein>